<dbReference type="EMBL" id="JAUFPX010000006">
    <property type="protein sequence ID" value="MDN3590609.1"/>
    <property type="molecule type" value="Genomic_DNA"/>
</dbReference>
<protein>
    <submittedName>
        <fullName evidence="2">3TM-type holin</fullName>
    </submittedName>
</protein>
<dbReference type="Pfam" id="PF11351">
    <property type="entry name" value="GTA_holin_3TM"/>
    <property type="match status" value="1"/>
</dbReference>
<organism evidence="2 3">
    <name type="scientific">Methylobacterium adhaesivum</name>
    <dbReference type="NCBI Taxonomy" id="333297"/>
    <lineage>
        <taxon>Bacteria</taxon>
        <taxon>Pseudomonadati</taxon>
        <taxon>Pseudomonadota</taxon>
        <taxon>Alphaproteobacteria</taxon>
        <taxon>Hyphomicrobiales</taxon>
        <taxon>Methylobacteriaceae</taxon>
        <taxon>Methylobacterium</taxon>
    </lineage>
</organism>
<keyword evidence="1" id="KW-0472">Membrane</keyword>
<accession>A0ABT8BFJ8</accession>
<keyword evidence="3" id="KW-1185">Reference proteome</keyword>
<dbReference type="RefSeq" id="WP_238223005.1">
    <property type="nucleotide sequence ID" value="NZ_BPQD01000003.1"/>
</dbReference>
<evidence type="ECO:0000256" key="1">
    <source>
        <dbReference type="SAM" id="Phobius"/>
    </source>
</evidence>
<evidence type="ECO:0000313" key="3">
    <source>
        <dbReference type="Proteomes" id="UP001224644"/>
    </source>
</evidence>
<gene>
    <name evidence="2" type="ORF">QWZ12_08280</name>
</gene>
<evidence type="ECO:0000313" key="2">
    <source>
        <dbReference type="EMBL" id="MDN3590609.1"/>
    </source>
</evidence>
<dbReference type="InterPro" id="IPR021497">
    <property type="entry name" value="GTA_holin_3TM"/>
</dbReference>
<keyword evidence="1" id="KW-0812">Transmembrane</keyword>
<proteinExistence type="predicted"/>
<dbReference type="Proteomes" id="UP001224644">
    <property type="component" value="Unassembled WGS sequence"/>
</dbReference>
<comment type="caution">
    <text evidence="2">The sequence shown here is derived from an EMBL/GenBank/DDBJ whole genome shotgun (WGS) entry which is preliminary data.</text>
</comment>
<feature type="transmembrane region" description="Helical" evidence="1">
    <location>
        <begin position="121"/>
        <end position="144"/>
    </location>
</feature>
<name>A0ABT8BFJ8_9HYPH</name>
<feature type="transmembrane region" description="Helical" evidence="1">
    <location>
        <begin position="89"/>
        <end position="115"/>
    </location>
</feature>
<keyword evidence="1" id="KW-1133">Transmembrane helix</keyword>
<reference evidence="3" key="1">
    <citation type="journal article" date="2019" name="Int. J. Syst. Evol. Microbiol.">
        <title>The Global Catalogue of Microorganisms (GCM) 10K type strain sequencing project: providing services to taxonomists for standard genome sequencing and annotation.</title>
        <authorList>
            <consortium name="The Broad Institute Genomics Platform"/>
            <consortium name="The Broad Institute Genome Sequencing Center for Infectious Disease"/>
            <person name="Wu L."/>
            <person name="Ma J."/>
        </authorList>
    </citation>
    <scope>NUCLEOTIDE SEQUENCE [LARGE SCALE GENOMIC DNA]</scope>
    <source>
        <strain evidence="3">CECT 7069</strain>
    </source>
</reference>
<sequence length="170" mass="17511">MAGGILGGIIGAVLPGVLPSITDTAKILVDRLVPDPAARAQAQKELEEVISAREAAVMQAISEQNAAQNAVNLAEAQGNDRFSSRWRPAAAWVCVAGFAYQFVFAPIMTWAAAIIGTAAGIAFPVPPTLSTGDLMPVLLGLLGLGAQRSYERVNGVPGAIPGGPQTPGRR</sequence>